<dbReference type="PANTHER" id="PTHR39966:SF1">
    <property type="entry name" value="HEMERYTHRIN-LIKE DOMAIN-CONTAINING PROTEIN"/>
    <property type="match status" value="1"/>
</dbReference>
<feature type="domain" description="Hemerythrin-like" evidence="1">
    <location>
        <begin position="5"/>
        <end position="141"/>
    </location>
</feature>
<reference evidence="2 3" key="1">
    <citation type="submission" date="2024-08" db="EMBL/GenBank/DDBJ databases">
        <authorList>
            <person name="Ishaq N."/>
        </authorList>
    </citation>
    <scope>NUCLEOTIDE SEQUENCE [LARGE SCALE GENOMIC DNA]</scope>
    <source>
        <strain evidence="2 3">JCM 30400</strain>
    </source>
</reference>
<dbReference type="Pfam" id="PF01814">
    <property type="entry name" value="Hemerythrin"/>
    <property type="match status" value="1"/>
</dbReference>
<dbReference type="EMBL" id="JBGMEL010000001">
    <property type="protein sequence ID" value="MFA0789203.1"/>
    <property type="molecule type" value="Genomic_DNA"/>
</dbReference>
<protein>
    <submittedName>
        <fullName evidence="2">Hemerythrin domain-containing protein</fullName>
    </submittedName>
</protein>
<evidence type="ECO:0000313" key="2">
    <source>
        <dbReference type="EMBL" id="MFA0789203.1"/>
    </source>
</evidence>
<organism evidence="2 3">
    <name type="scientific">Microbulbifer echini</name>
    <dbReference type="NCBI Taxonomy" id="1529067"/>
    <lineage>
        <taxon>Bacteria</taxon>
        <taxon>Pseudomonadati</taxon>
        <taxon>Pseudomonadota</taxon>
        <taxon>Gammaproteobacteria</taxon>
        <taxon>Cellvibrionales</taxon>
        <taxon>Microbulbiferaceae</taxon>
        <taxon>Microbulbifer</taxon>
    </lineage>
</organism>
<accession>A0ABV4NII0</accession>
<dbReference type="InterPro" id="IPR012312">
    <property type="entry name" value="Hemerythrin-like"/>
</dbReference>
<gene>
    <name evidence="2" type="ORF">ACCI51_01510</name>
</gene>
<dbReference type="RefSeq" id="WP_371842343.1">
    <property type="nucleotide sequence ID" value="NZ_JBGMEL010000001.1"/>
</dbReference>
<keyword evidence="3" id="KW-1185">Reference proteome</keyword>
<sequence>MNSIYRQLCLDHKNMQQMLNAFEHLLQDLFGDSERDPNTLSLILDALDYFSVYPDRYHHPVEDLILARLLTKPVHDRNAIYEAQMQHEQIAATTKHMCALFYAVANNAMVERRVLQGASRAYLQLQRSHIDLENSIIFPQIEQYLQVEDWKQIRRQVEEIKDPLFNKSTKNIYESLHEYLTQPEQPIKAFA</sequence>
<dbReference type="Proteomes" id="UP001569414">
    <property type="component" value="Unassembled WGS sequence"/>
</dbReference>
<comment type="caution">
    <text evidence="2">The sequence shown here is derived from an EMBL/GenBank/DDBJ whole genome shotgun (WGS) entry which is preliminary data.</text>
</comment>
<name>A0ABV4NII0_9GAMM</name>
<dbReference type="PANTHER" id="PTHR39966">
    <property type="entry name" value="BLL2471 PROTEIN-RELATED"/>
    <property type="match status" value="1"/>
</dbReference>
<evidence type="ECO:0000259" key="1">
    <source>
        <dbReference type="Pfam" id="PF01814"/>
    </source>
</evidence>
<dbReference type="Gene3D" id="1.20.120.520">
    <property type="entry name" value="nmb1532 protein domain like"/>
    <property type="match status" value="1"/>
</dbReference>
<evidence type="ECO:0000313" key="3">
    <source>
        <dbReference type="Proteomes" id="UP001569414"/>
    </source>
</evidence>
<proteinExistence type="predicted"/>